<name>A0A937XFX8_UNCW3</name>
<accession>A0A937XFX8</accession>
<evidence type="ECO:0000313" key="2">
    <source>
        <dbReference type="Proteomes" id="UP000779900"/>
    </source>
</evidence>
<comment type="caution">
    <text evidence="1">The sequence shown here is derived from an EMBL/GenBank/DDBJ whole genome shotgun (WGS) entry which is preliminary data.</text>
</comment>
<proteinExistence type="predicted"/>
<organism evidence="1 2">
    <name type="scientific">candidate division WOR-3 bacterium</name>
    <dbReference type="NCBI Taxonomy" id="2052148"/>
    <lineage>
        <taxon>Bacteria</taxon>
        <taxon>Bacteria division WOR-3</taxon>
    </lineage>
</organism>
<dbReference type="Proteomes" id="UP000779900">
    <property type="component" value="Unassembled WGS sequence"/>
</dbReference>
<gene>
    <name evidence="1" type="ORF">FJY68_12725</name>
</gene>
<dbReference type="EMBL" id="VGIR01000118">
    <property type="protein sequence ID" value="MBM3332688.1"/>
    <property type="molecule type" value="Genomic_DNA"/>
</dbReference>
<protein>
    <submittedName>
        <fullName evidence="1">Uncharacterized protein</fullName>
    </submittedName>
</protein>
<reference evidence="1" key="1">
    <citation type="submission" date="2019-03" db="EMBL/GenBank/DDBJ databases">
        <title>Lake Tanganyika Metagenome-Assembled Genomes (MAGs).</title>
        <authorList>
            <person name="Tran P."/>
        </authorList>
    </citation>
    <scope>NUCLEOTIDE SEQUENCE</scope>
    <source>
        <strain evidence="1">K_DeepCast_150m_m2_040</strain>
    </source>
</reference>
<evidence type="ECO:0000313" key="1">
    <source>
        <dbReference type="EMBL" id="MBM3332688.1"/>
    </source>
</evidence>
<dbReference type="AlphaFoldDB" id="A0A937XFX8"/>
<sequence>MLNSLLHELTYRRDGLQLLGELLGEVWFPCRKQISQMEPVRNAEVIVEQSLSDFGDSDCVILLDRDGHGQTAFVEAKVATSQVPSRYFRREFDFFRNDVGRNGRLGADLFSQLYRKLVLASALVDRGFDQVVAKGIEVENGKEYRNSTVRKLGRNPVVLRAARKMAVHLSDVLLVAVVPLGKLDPEDAAEFAASARMLLVENECVGVDLGLCLWKDFLRSFGLLTWLQVEGFCMEHHLDNTMVSFRHNAGQISAHLKSNSVV</sequence>